<keyword evidence="9" id="KW-1185">Reference proteome</keyword>
<evidence type="ECO:0000313" key="9">
    <source>
        <dbReference type="Proteomes" id="UP000230750"/>
    </source>
</evidence>
<feature type="compositionally biased region" description="Polar residues" evidence="5">
    <location>
        <begin position="1073"/>
        <end position="1084"/>
    </location>
</feature>
<evidence type="ECO:0000259" key="6">
    <source>
        <dbReference type="Pfam" id="PF11935"/>
    </source>
</evidence>
<dbReference type="SUPFAM" id="SSF48371">
    <property type="entry name" value="ARM repeat"/>
    <property type="match status" value="1"/>
</dbReference>
<dbReference type="GO" id="GO:0005847">
    <property type="term" value="C:mRNA cleavage and polyadenylation specificity factor complex"/>
    <property type="evidence" value="ECO:0007669"/>
    <property type="project" value="TreeGrafter"/>
</dbReference>
<feature type="coiled-coil region" evidence="4">
    <location>
        <begin position="967"/>
        <end position="1008"/>
    </location>
</feature>
<evidence type="ECO:0000313" key="8">
    <source>
        <dbReference type="EMBL" id="PIK50988.1"/>
    </source>
</evidence>
<feature type="compositionally biased region" description="Polar residues" evidence="5">
    <location>
        <begin position="327"/>
        <end position="336"/>
    </location>
</feature>
<feature type="region of interest" description="Disordered" evidence="5">
    <location>
        <begin position="1029"/>
        <end position="1084"/>
    </location>
</feature>
<evidence type="ECO:0000256" key="2">
    <source>
        <dbReference type="ARBA" id="ARBA00022664"/>
    </source>
</evidence>
<keyword evidence="4" id="KW-0175">Coiled coil</keyword>
<feature type="domain" description="Symplekin C-terminal" evidence="7">
    <location>
        <begin position="721"/>
        <end position="900"/>
    </location>
</feature>
<comment type="subcellular location">
    <subcellularLocation>
        <location evidence="1">Nucleus</location>
    </subcellularLocation>
</comment>
<dbReference type="Pfam" id="PF11935">
    <property type="entry name" value="SYMPK_PTA1_N"/>
    <property type="match status" value="1"/>
</dbReference>
<accession>A0A2G8KSL2</accession>
<name>A0A2G8KSL2_STIJA</name>
<evidence type="ECO:0000256" key="4">
    <source>
        <dbReference type="SAM" id="Coils"/>
    </source>
</evidence>
<sequence length="1084" mass="120885">MKTETVLEIRTYEPIKLLQYPTLLHAHSSIGMVSDDHPLIKKGEVQSESKVLCEALRSLLITPSITSVNLMACLGSLSNIARQRPGYMPKVIQSFETLHVNLPPTLAKSQVSSVRKHMKMQLLILLKHPGALEVVSNVSTLLADLGTPDAEIKKHLPKAAENLKRSRPDEEDKNDRGKKKQKKEKQLLPEEDDEGADNKADKSTSVKRTVKTTAVDLLAEELRPLLENGENVANLVLISMVSLPDMMPLSSSQLTHTIAAAGQTAKSSIGSDDGESVFSCGNQTKERRGMALKVLEQEEEEDKAVPAASVEPESSTVKGGIPVVGGQQASEVSTTRKPLRQTPVIIPTGPRRITKFKLTDVTLPLETTVSDAAFLSCINRIIKSKKYAQSGGAAAKRIKILSGLAAQFGGNSVQALMQYLMEDLRGNIDLAVSWLYQEYSKSQGYMLQIQDMEENCYNDLLCSFLGSLQKRADQRDGSSKSYKMSLKSRASGVTCCGPSSILLLKVIGVLAKMLEIPKLVHFYAGMHALRELILKRPSMIIRYLQELLELTYHERTEVRSQAIQYVKRLYEREDLKEVIQDFAKQSLGYLLNEKPPLAVIQQLSLDLKAKAAQEGWFEDLIKLCLYLFLALLPVNHKLIHELGVVYVGAPATSKRTVLRVLETPVRGMGMDSPELLLLVENCPKGAETLVTRMLHILTDKAPPTPELVKRVRDLYQKRVSDVRFLIPVLIGLDKKEVVAALPKLIKLNPIVVKEVFHRLLLSHQGDNSVGQSPLSPAELLIALHNIDHTKCDMKSIIKATSLCFNEKNIYTQEVLAVVIQKLMEQTPLPTLLMRTVIQSLAMYPRLSGFVMNILQRLIVKQVWKQPKVWEGFVKCCERTKPQSFNVLIQLPPVHLNAVFDMSQGMREELLEHVKSFTPHQQAHIPRATMKLLETDPVVEAAERQRLERIRAEEATRKALEEKWLGEEQEAKKKLREAESLKRKEEEEKRKLEEEKLIAKRDIEKELQIIEKMKEETKPIISVDSAGVSQIGVVGGGGAPTSSSPPPVEATKSETTANITPEKTESTEQGGRVTRSSSRLQAKNK</sequence>
<dbReference type="Proteomes" id="UP000230750">
    <property type="component" value="Unassembled WGS sequence"/>
</dbReference>
<dbReference type="InterPro" id="IPR016024">
    <property type="entry name" value="ARM-type_fold"/>
</dbReference>
<evidence type="ECO:0000256" key="3">
    <source>
        <dbReference type="ARBA" id="ARBA00023242"/>
    </source>
</evidence>
<dbReference type="InterPro" id="IPR021850">
    <property type="entry name" value="Symplekin/Pta1"/>
</dbReference>
<evidence type="ECO:0000256" key="1">
    <source>
        <dbReference type="ARBA" id="ARBA00004123"/>
    </source>
</evidence>
<dbReference type="EMBL" id="MRZV01000395">
    <property type="protein sequence ID" value="PIK50988.1"/>
    <property type="molecule type" value="Genomic_DNA"/>
</dbReference>
<feature type="region of interest" description="Disordered" evidence="5">
    <location>
        <begin position="300"/>
        <end position="336"/>
    </location>
</feature>
<protein>
    <submittedName>
        <fullName evidence="8">Putative symplekin</fullName>
    </submittedName>
</protein>
<dbReference type="InterPro" id="IPR011989">
    <property type="entry name" value="ARM-like"/>
</dbReference>
<dbReference type="AlphaFoldDB" id="A0A2G8KSL2"/>
<feature type="compositionally biased region" description="Basic and acidic residues" evidence="5">
    <location>
        <begin position="161"/>
        <end position="175"/>
    </location>
</feature>
<reference evidence="8 9" key="1">
    <citation type="journal article" date="2017" name="PLoS Biol.">
        <title>The sea cucumber genome provides insights into morphological evolution and visceral regeneration.</title>
        <authorList>
            <person name="Zhang X."/>
            <person name="Sun L."/>
            <person name="Yuan J."/>
            <person name="Sun Y."/>
            <person name="Gao Y."/>
            <person name="Zhang L."/>
            <person name="Li S."/>
            <person name="Dai H."/>
            <person name="Hamel J.F."/>
            <person name="Liu C."/>
            <person name="Yu Y."/>
            <person name="Liu S."/>
            <person name="Lin W."/>
            <person name="Guo K."/>
            <person name="Jin S."/>
            <person name="Xu P."/>
            <person name="Storey K.B."/>
            <person name="Huan P."/>
            <person name="Zhang T."/>
            <person name="Zhou Y."/>
            <person name="Zhang J."/>
            <person name="Lin C."/>
            <person name="Li X."/>
            <person name="Xing L."/>
            <person name="Huo D."/>
            <person name="Sun M."/>
            <person name="Wang L."/>
            <person name="Mercier A."/>
            <person name="Li F."/>
            <person name="Yang H."/>
            <person name="Xiang J."/>
        </authorList>
    </citation>
    <scope>NUCLEOTIDE SEQUENCE [LARGE SCALE GENOMIC DNA]</scope>
    <source>
        <strain evidence="8">Shaxun</strain>
        <tissue evidence="8">Muscle</tissue>
    </source>
</reference>
<comment type="caution">
    <text evidence="8">The sequence shown here is derived from an EMBL/GenBank/DDBJ whole genome shotgun (WGS) entry which is preliminary data.</text>
</comment>
<feature type="region of interest" description="Disordered" evidence="5">
    <location>
        <begin position="153"/>
        <end position="206"/>
    </location>
</feature>
<feature type="domain" description="Symplekin/Pta1 N-terminal" evidence="6">
    <location>
        <begin position="26"/>
        <end position="160"/>
    </location>
</feature>
<dbReference type="PANTHER" id="PTHR15245">
    <property type="entry name" value="SYMPLEKIN-RELATED"/>
    <property type="match status" value="1"/>
</dbReference>
<dbReference type="InterPro" id="IPR032460">
    <property type="entry name" value="Symplekin/Pta1_N"/>
</dbReference>
<evidence type="ECO:0000259" key="7">
    <source>
        <dbReference type="Pfam" id="PF12295"/>
    </source>
</evidence>
<keyword evidence="3" id="KW-0539">Nucleus</keyword>
<dbReference type="STRING" id="307972.A0A2G8KSL2"/>
<dbReference type="Gene3D" id="1.25.10.10">
    <property type="entry name" value="Leucine-rich Repeat Variant"/>
    <property type="match status" value="1"/>
</dbReference>
<keyword evidence="2" id="KW-0507">mRNA processing</keyword>
<proteinExistence type="predicted"/>
<dbReference type="OrthoDB" id="331600at2759"/>
<dbReference type="InterPro" id="IPR022075">
    <property type="entry name" value="Symplekin_C"/>
</dbReference>
<organism evidence="8 9">
    <name type="scientific">Stichopus japonicus</name>
    <name type="common">Sea cucumber</name>
    <dbReference type="NCBI Taxonomy" id="307972"/>
    <lineage>
        <taxon>Eukaryota</taxon>
        <taxon>Metazoa</taxon>
        <taxon>Echinodermata</taxon>
        <taxon>Eleutherozoa</taxon>
        <taxon>Echinozoa</taxon>
        <taxon>Holothuroidea</taxon>
        <taxon>Aspidochirotacea</taxon>
        <taxon>Aspidochirotida</taxon>
        <taxon>Stichopodidae</taxon>
        <taxon>Apostichopus</taxon>
    </lineage>
</organism>
<dbReference type="GO" id="GO:0006397">
    <property type="term" value="P:mRNA processing"/>
    <property type="evidence" value="ECO:0007669"/>
    <property type="project" value="UniProtKB-KW"/>
</dbReference>
<evidence type="ECO:0000256" key="5">
    <source>
        <dbReference type="SAM" id="MobiDB-lite"/>
    </source>
</evidence>
<dbReference type="Pfam" id="PF12295">
    <property type="entry name" value="Symplekin_C"/>
    <property type="match status" value="1"/>
</dbReference>
<gene>
    <name evidence="8" type="ORF">BSL78_12117</name>
</gene>
<dbReference type="PANTHER" id="PTHR15245:SF20">
    <property type="entry name" value="SYMPLEKIN"/>
    <property type="match status" value="1"/>
</dbReference>